<keyword evidence="5 7" id="KW-0472">Membrane</keyword>
<keyword evidence="2" id="KW-1003">Cell membrane</keyword>
<comment type="caution">
    <text evidence="8">The sequence shown here is derived from an EMBL/GenBank/DDBJ whole genome shotgun (WGS) entry which is preliminary data.</text>
</comment>
<dbReference type="AlphaFoldDB" id="A0A849BNL7"/>
<keyword evidence="3 7" id="KW-0812">Transmembrane</keyword>
<evidence type="ECO:0000256" key="5">
    <source>
        <dbReference type="ARBA" id="ARBA00023136"/>
    </source>
</evidence>
<feature type="transmembrane region" description="Helical" evidence="7">
    <location>
        <begin position="243"/>
        <end position="261"/>
    </location>
</feature>
<feature type="transmembrane region" description="Helical" evidence="7">
    <location>
        <begin position="163"/>
        <end position="184"/>
    </location>
</feature>
<evidence type="ECO:0000313" key="9">
    <source>
        <dbReference type="Proteomes" id="UP000555552"/>
    </source>
</evidence>
<sequence>MGDHHGAVPAGALDVAGAGWAAVELGALAVVLLVWALHGAGRRWVRGRAPWPAARTALFAGGLLCVAAALVGPLARAAHGSFTAHMGAHLLLGMLGPLLLALGAPVTLALRALPVRRARALTRLLRTPPVRVLAHPAVAALLAGGGAWVLYTTALFPAMHASPWVHAAVHAHVLASGYLLAASLVGVDPDPHRAPVAVRAGVLVVYVAAHALLAKHLYAVPPPGVDARDAEVGAQLMAHGGDVVDLALAVLVALGWYRATAPRGRAARRRRTVAGRVPTCPTAAPLRASTPPRAAGPGARPT</sequence>
<evidence type="ECO:0000256" key="3">
    <source>
        <dbReference type="ARBA" id="ARBA00022692"/>
    </source>
</evidence>
<name>A0A849BNL7_9ACTN</name>
<keyword evidence="9" id="KW-1185">Reference proteome</keyword>
<feature type="compositionally biased region" description="Low complexity" evidence="6">
    <location>
        <begin position="287"/>
        <end position="302"/>
    </location>
</feature>
<evidence type="ECO:0000256" key="1">
    <source>
        <dbReference type="ARBA" id="ARBA00004651"/>
    </source>
</evidence>
<evidence type="ECO:0000256" key="4">
    <source>
        <dbReference type="ARBA" id="ARBA00022989"/>
    </source>
</evidence>
<reference evidence="8 9" key="1">
    <citation type="submission" date="2020-05" db="EMBL/GenBank/DDBJ databases">
        <title>MicrobeNet Type strains.</title>
        <authorList>
            <person name="Nicholson A.C."/>
        </authorList>
    </citation>
    <scope>NUCLEOTIDE SEQUENCE [LARGE SCALE GENOMIC DNA]</scope>
    <source>
        <strain evidence="8 9">JCM 14547</strain>
    </source>
</reference>
<accession>A0A849BNL7</accession>
<dbReference type="InterPro" id="IPR019108">
    <property type="entry name" value="Caa3_assmbl_CtaG-rel"/>
</dbReference>
<feature type="region of interest" description="Disordered" evidence="6">
    <location>
        <begin position="268"/>
        <end position="302"/>
    </location>
</feature>
<dbReference type="EMBL" id="JABEMA010000088">
    <property type="protein sequence ID" value="NNH23005.1"/>
    <property type="molecule type" value="Genomic_DNA"/>
</dbReference>
<organism evidence="8 9">
    <name type="scientific">Pseudokineococcus marinus</name>
    <dbReference type="NCBI Taxonomy" id="351215"/>
    <lineage>
        <taxon>Bacteria</taxon>
        <taxon>Bacillati</taxon>
        <taxon>Actinomycetota</taxon>
        <taxon>Actinomycetes</taxon>
        <taxon>Kineosporiales</taxon>
        <taxon>Kineosporiaceae</taxon>
        <taxon>Pseudokineococcus</taxon>
    </lineage>
</organism>
<feature type="transmembrane region" description="Helical" evidence="7">
    <location>
        <begin position="196"/>
        <end position="213"/>
    </location>
</feature>
<dbReference type="Pfam" id="PF09678">
    <property type="entry name" value="Caa3_CtaG"/>
    <property type="match status" value="1"/>
</dbReference>
<evidence type="ECO:0000256" key="6">
    <source>
        <dbReference type="SAM" id="MobiDB-lite"/>
    </source>
</evidence>
<feature type="transmembrane region" description="Helical" evidence="7">
    <location>
        <begin position="132"/>
        <end position="151"/>
    </location>
</feature>
<dbReference type="GO" id="GO:0005886">
    <property type="term" value="C:plasma membrane"/>
    <property type="evidence" value="ECO:0007669"/>
    <property type="project" value="UniProtKB-SubCell"/>
</dbReference>
<dbReference type="RefSeq" id="WP_171202834.1">
    <property type="nucleotide sequence ID" value="NZ_BAAANP010000026.1"/>
</dbReference>
<feature type="transmembrane region" description="Helical" evidence="7">
    <location>
        <begin position="18"/>
        <end position="37"/>
    </location>
</feature>
<keyword evidence="4 7" id="KW-1133">Transmembrane helix</keyword>
<evidence type="ECO:0000313" key="8">
    <source>
        <dbReference type="EMBL" id="NNH23005.1"/>
    </source>
</evidence>
<gene>
    <name evidence="8" type="ORF">HLB09_07860</name>
</gene>
<feature type="transmembrane region" description="Helical" evidence="7">
    <location>
        <begin position="90"/>
        <end position="111"/>
    </location>
</feature>
<protein>
    <submittedName>
        <fullName evidence="8">Cytochrome c oxidase assembly protein</fullName>
    </submittedName>
</protein>
<evidence type="ECO:0000256" key="2">
    <source>
        <dbReference type="ARBA" id="ARBA00022475"/>
    </source>
</evidence>
<dbReference type="Proteomes" id="UP000555552">
    <property type="component" value="Unassembled WGS sequence"/>
</dbReference>
<comment type="subcellular location">
    <subcellularLocation>
        <location evidence="1">Cell membrane</location>
        <topology evidence="1">Multi-pass membrane protein</topology>
    </subcellularLocation>
</comment>
<evidence type="ECO:0000256" key="7">
    <source>
        <dbReference type="SAM" id="Phobius"/>
    </source>
</evidence>
<proteinExistence type="predicted"/>
<feature type="transmembrane region" description="Helical" evidence="7">
    <location>
        <begin position="57"/>
        <end position="78"/>
    </location>
</feature>